<dbReference type="AlphaFoldDB" id="A0A0E9UQQ2"/>
<protein>
    <submittedName>
        <fullName evidence="1">Uncharacterized protein</fullName>
    </submittedName>
</protein>
<accession>A0A0E9UQQ2</accession>
<sequence>MCTLESAGNVYSFFHRAPWPLPLGSVFCVSIKPLIQTSDQVL</sequence>
<evidence type="ECO:0000313" key="1">
    <source>
        <dbReference type="EMBL" id="JAH68157.1"/>
    </source>
</evidence>
<reference evidence="1" key="2">
    <citation type="journal article" date="2015" name="Fish Shellfish Immunol.">
        <title>Early steps in the European eel (Anguilla anguilla)-Vibrio vulnificus interaction in the gills: Role of the RtxA13 toxin.</title>
        <authorList>
            <person name="Callol A."/>
            <person name="Pajuelo D."/>
            <person name="Ebbesson L."/>
            <person name="Teles M."/>
            <person name="MacKenzie S."/>
            <person name="Amaro C."/>
        </authorList>
    </citation>
    <scope>NUCLEOTIDE SEQUENCE</scope>
</reference>
<reference evidence="1" key="1">
    <citation type="submission" date="2014-11" db="EMBL/GenBank/DDBJ databases">
        <authorList>
            <person name="Amaro Gonzalez C."/>
        </authorList>
    </citation>
    <scope>NUCLEOTIDE SEQUENCE</scope>
</reference>
<proteinExistence type="predicted"/>
<name>A0A0E9UQQ2_ANGAN</name>
<organism evidence="1">
    <name type="scientific">Anguilla anguilla</name>
    <name type="common">European freshwater eel</name>
    <name type="synonym">Muraena anguilla</name>
    <dbReference type="NCBI Taxonomy" id="7936"/>
    <lineage>
        <taxon>Eukaryota</taxon>
        <taxon>Metazoa</taxon>
        <taxon>Chordata</taxon>
        <taxon>Craniata</taxon>
        <taxon>Vertebrata</taxon>
        <taxon>Euteleostomi</taxon>
        <taxon>Actinopterygii</taxon>
        <taxon>Neopterygii</taxon>
        <taxon>Teleostei</taxon>
        <taxon>Anguilliformes</taxon>
        <taxon>Anguillidae</taxon>
        <taxon>Anguilla</taxon>
    </lineage>
</organism>
<dbReference type="EMBL" id="GBXM01040420">
    <property type="protein sequence ID" value="JAH68157.1"/>
    <property type="molecule type" value="Transcribed_RNA"/>
</dbReference>